<dbReference type="GO" id="GO:0008270">
    <property type="term" value="F:zinc ion binding"/>
    <property type="evidence" value="ECO:0007669"/>
    <property type="project" value="UniProtKB-KW"/>
</dbReference>
<keyword evidence="3" id="KW-0862">Zinc</keyword>
<keyword evidence="1" id="KW-0479">Metal-binding</keyword>
<dbReference type="Pfam" id="PF13765">
    <property type="entry name" value="PRY"/>
    <property type="match status" value="1"/>
</dbReference>
<reference evidence="8" key="2">
    <citation type="submission" date="2025-09" db="UniProtKB">
        <authorList>
            <consortium name="Ensembl"/>
        </authorList>
    </citation>
    <scope>IDENTIFICATION</scope>
</reference>
<name>A0A8C5MDA8_9ANUR</name>
<dbReference type="InterPro" id="IPR003879">
    <property type="entry name" value="Butyrophylin_SPRY"/>
</dbReference>
<dbReference type="SUPFAM" id="SSF49899">
    <property type="entry name" value="Concanavalin A-like lectins/glucanases"/>
    <property type="match status" value="1"/>
</dbReference>
<accession>A0A8C5MDA8</accession>
<evidence type="ECO:0000256" key="4">
    <source>
        <dbReference type="ARBA" id="ARBA00023054"/>
    </source>
</evidence>
<dbReference type="PRINTS" id="PR01407">
    <property type="entry name" value="BUTYPHLNCDUF"/>
</dbReference>
<dbReference type="PANTHER" id="PTHR25465">
    <property type="entry name" value="B-BOX DOMAIN CONTAINING"/>
    <property type="match status" value="1"/>
</dbReference>
<feature type="coiled-coil region" evidence="5">
    <location>
        <begin position="24"/>
        <end position="130"/>
    </location>
</feature>
<keyword evidence="9" id="KW-1185">Reference proteome</keyword>
<evidence type="ECO:0000313" key="8">
    <source>
        <dbReference type="Ensembl" id="ENSLLEP00000010307.1"/>
    </source>
</evidence>
<dbReference type="SMART" id="SM00502">
    <property type="entry name" value="BBC"/>
    <property type="match status" value="1"/>
</dbReference>
<dbReference type="InterPro" id="IPR051051">
    <property type="entry name" value="E3_ubiq-ligase_TRIM/RNF"/>
</dbReference>
<dbReference type="Proteomes" id="UP000694569">
    <property type="component" value="Unplaced"/>
</dbReference>
<keyword evidence="4 5" id="KW-0175">Coiled coil</keyword>
<feature type="domain" description="B30.2/SPRY" evidence="7">
    <location>
        <begin position="216"/>
        <end position="408"/>
    </location>
</feature>
<dbReference type="SMART" id="SM00589">
    <property type="entry name" value="PRY"/>
    <property type="match status" value="1"/>
</dbReference>
<evidence type="ECO:0000256" key="5">
    <source>
        <dbReference type="SAM" id="Coils"/>
    </source>
</evidence>
<dbReference type="InterPro" id="IPR043136">
    <property type="entry name" value="B30.2/SPRY_sf"/>
</dbReference>
<keyword evidence="2" id="KW-0863">Zinc-finger</keyword>
<dbReference type="PROSITE" id="PS50188">
    <property type="entry name" value="B302_SPRY"/>
    <property type="match status" value="1"/>
</dbReference>
<dbReference type="InterPro" id="IPR006574">
    <property type="entry name" value="PRY"/>
</dbReference>
<dbReference type="GO" id="GO:0005737">
    <property type="term" value="C:cytoplasm"/>
    <property type="evidence" value="ECO:0007669"/>
    <property type="project" value="UniProtKB-ARBA"/>
</dbReference>
<dbReference type="AlphaFoldDB" id="A0A8C5MDA8"/>
<dbReference type="Ensembl" id="ENSLLET00000010710.1">
    <property type="protein sequence ID" value="ENSLLEP00000010307.1"/>
    <property type="gene ID" value="ENSLLEG00000006583.1"/>
</dbReference>
<evidence type="ECO:0000256" key="3">
    <source>
        <dbReference type="ARBA" id="ARBA00022833"/>
    </source>
</evidence>
<evidence type="ECO:0000259" key="7">
    <source>
        <dbReference type="PROSITE" id="PS50188"/>
    </source>
</evidence>
<evidence type="ECO:0000256" key="2">
    <source>
        <dbReference type="ARBA" id="ARBA00022771"/>
    </source>
</evidence>
<dbReference type="SMART" id="SM00449">
    <property type="entry name" value="SPRY"/>
    <property type="match status" value="1"/>
</dbReference>
<feature type="region of interest" description="Disordered" evidence="6">
    <location>
        <begin position="138"/>
        <end position="164"/>
    </location>
</feature>
<sequence>MLSASVCPVGWMDSTRDTRWRPLNEAFEKKKKKLREMLEKLTTERKTTEKKAQNLMVRRQEVHKEVDVVKELLNNLIEDMKDRLENLQKEVLIDISKQENQLTLKISDQLQKLDLKKEELSKKIGHIEELCNTADPLTVLQGEESNGKNTSDAKKGKEEGSERDGFKFEGKWDLDLWLHTRRIFTGLNSMKLNIERWDQVVQASDYYRQENMYSGKLLKADLNFNTIKDIKITDDIILDLDTASNDTIVSNDLKMFLNTNKHQGRTETPKRFQNYCPQVLSRNRFSSGRHYWEVETAKLAHVRVGVAYPSIDRKGDHSFVGQNEKSWGLERVDVQYIAVHNNAATLLPHCPTSGILGIYLNYDAGQLSFYERGNPDKYLHTFTTRFREPLHLIFWVLDEFIKIRSLDH</sequence>
<dbReference type="InterPro" id="IPR003649">
    <property type="entry name" value="Bbox_C"/>
</dbReference>
<dbReference type="InterPro" id="IPR003877">
    <property type="entry name" value="SPRY_dom"/>
</dbReference>
<reference evidence="8" key="1">
    <citation type="submission" date="2025-08" db="UniProtKB">
        <authorList>
            <consortium name="Ensembl"/>
        </authorList>
    </citation>
    <scope>IDENTIFICATION</scope>
</reference>
<dbReference type="OrthoDB" id="6270329at2759"/>
<dbReference type="GeneTree" id="ENSGT01030000234583"/>
<organism evidence="8 9">
    <name type="scientific">Leptobrachium leishanense</name>
    <name type="common">Leishan spiny toad</name>
    <dbReference type="NCBI Taxonomy" id="445787"/>
    <lineage>
        <taxon>Eukaryota</taxon>
        <taxon>Metazoa</taxon>
        <taxon>Chordata</taxon>
        <taxon>Craniata</taxon>
        <taxon>Vertebrata</taxon>
        <taxon>Euteleostomi</taxon>
        <taxon>Amphibia</taxon>
        <taxon>Batrachia</taxon>
        <taxon>Anura</taxon>
        <taxon>Pelobatoidea</taxon>
        <taxon>Megophryidae</taxon>
        <taxon>Leptobrachium</taxon>
    </lineage>
</organism>
<dbReference type="InterPro" id="IPR001870">
    <property type="entry name" value="B30.2/SPRY"/>
</dbReference>
<dbReference type="Gene3D" id="2.60.120.920">
    <property type="match status" value="1"/>
</dbReference>
<evidence type="ECO:0000313" key="9">
    <source>
        <dbReference type="Proteomes" id="UP000694569"/>
    </source>
</evidence>
<protein>
    <recommendedName>
        <fullName evidence="7">B30.2/SPRY domain-containing protein</fullName>
    </recommendedName>
</protein>
<dbReference type="Pfam" id="PF00622">
    <property type="entry name" value="SPRY"/>
    <property type="match status" value="1"/>
</dbReference>
<dbReference type="InterPro" id="IPR013320">
    <property type="entry name" value="ConA-like_dom_sf"/>
</dbReference>
<feature type="compositionally biased region" description="Basic and acidic residues" evidence="6">
    <location>
        <begin position="151"/>
        <end position="164"/>
    </location>
</feature>
<dbReference type="CDD" id="cd12891">
    <property type="entry name" value="SPRY_PRY_C-I_2"/>
    <property type="match status" value="1"/>
</dbReference>
<evidence type="ECO:0000256" key="6">
    <source>
        <dbReference type="SAM" id="MobiDB-lite"/>
    </source>
</evidence>
<proteinExistence type="predicted"/>
<evidence type="ECO:0000256" key="1">
    <source>
        <dbReference type="ARBA" id="ARBA00022723"/>
    </source>
</evidence>
<dbReference type="PANTHER" id="PTHR25465:SF41">
    <property type="entry name" value="E3 UBIQUITIN-PROTEIN LIGASE RNF135"/>
    <property type="match status" value="1"/>
</dbReference>